<dbReference type="Pfam" id="PF07804">
    <property type="entry name" value="HipA_C"/>
    <property type="match status" value="1"/>
</dbReference>
<reference evidence="6 7" key="1">
    <citation type="submission" date="2019-03" db="EMBL/GenBank/DDBJ databases">
        <title>Draft genome sequences of novel Actinobacteria.</title>
        <authorList>
            <person name="Sahin N."/>
            <person name="Ay H."/>
            <person name="Saygin H."/>
        </authorList>
    </citation>
    <scope>NUCLEOTIDE SEQUENCE [LARGE SCALE GENOMIC DNA]</scope>
    <source>
        <strain evidence="6 7">KC310</strain>
    </source>
</reference>
<keyword evidence="7" id="KW-1185">Reference proteome</keyword>
<dbReference type="RefSeq" id="WP_132596244.1">
    <property type="nucleotide sequence ID" value="NZ_SMKO01000040.1"/>
</dbReference>
<keyword evidence="2" id="KW-0808">Transferase</keyword>
<dbReference type="AlphaFoldDB" id="A0A4V2YAV4"/>
<keyword evidence="3" id="KW-0418">Kinase</keyword>
<proteinExistence type="inferred from homology"/>
<dbReference type="Pfam" id="PF13657">
    <property type="entry name" value="Couple_hipA"/>
    <property type="match status" value="1"/>
</dbReference>
<dbReference type="PANTHER" id="PTHR37419:SF1">
    <property type="entry name" value="SERINE_THREONINE-PROTEIN KINASE TOXIN HIPA"/>
    <property type="match status" value="1"/>
</dbReference>
<evidence type="ECO:0000313" key="7">
    <source>
        <dbReference type="Proteomes" id="UP000295258"/>
    </source>
</evidence>
<protein>
    <submittedName>
        <fullName evidence="6">Type II toxin-antitoxin system HipA family toxin</fullName>
    </submittedName>
</protein>
<evidence type="ECO:0000259" key="5">
    <source>
        <dbReference type="Pfam" id="PF13657"/>
    </source>
</evidence>
<comment type="caution">
    <text evidence="6">The sequence shown here is derived from an EMBL/GenBank/DDBJ whole genome shotgun (WGS) entry which is preliminary data.</text>
</comment>
<dbReference type="CDD" id="cd17808">
    <property type="entry name" value="HipA_Ec_like"/>
    <property type="match status" value="1"/>
</dbReference>
<sequence length="432" mass="47429">MPDRTLMVLLNGVCVGELTQDAMGRIRFSYDMAVRGWLPRATPLSLSLTPDVESHEGPEVAAFLWGLLPENPAVLSRWAREFGVSAANPVALLRHVGMDCAGAVQFVPLNDYERVLDAGGVEWLDDDAIAQVVRGLHHDSAAWHPGHEEGQFSLAGVQAKVALLREGGKWGRTWGRIPTTHIIKPAIPDLIDQDVNEHLCLAAARAVGLTAARTEIRTFGDQTAVVVERYDRARVDDVWARVHQEDLCQSLGIHPVQKYQSEGGPGPEDVAALFRRVQPSIEAQESVRAFVDALVFNWLLAGTDGHAKNYSVLLSGGQVRLAPLYDISSALPYPDVMNPHKIKLAMKIGREYRLKSIGWSSWRRLAERLDLDCDEVWGRIDELARALPDALSDVAATPEVRYLRRSLPGALVDAAAARVAELLRLPRAAAQG</sequence>
<comment type="similarity">
    <text evidence="1">Belongs to the HipA Ser/Thr kinase family.</text>
</comment>
<evidence type="ECO:0000256" key="2">
    <source>
        <dbReference type="ARBA" id="ARBA00022679"/>
    </source>
</evidence>
<feature type="domain" description="HipA-like C-terminal" evidence="4">
    <location>
        <begin position="152"/>
        <end position="390"/>
    </location>
</feature>
<dbReference type="InterPro" id="IPR012893">
    <property type="entry name" value="HipA-like_C"/>
</dbReference>
<dbReference type="Proteomes" id="UP000295258">
    <property type="component" value="Unassembled WGS sequence"/>
</dbReference>
<dbReference type="InterPro" id="IPR017508">
    <property type="entry name" value="HipA_N1"/>
</dbReference>
<evidence type="ECO:0000313" key="6">
    <source>
        <dbReference type="EMBL" id="TDD05226.1"/>
    </source>
</evidence>
<dbReference type="PANTHER" id="PTHR37419">
    <property type="entry name" value="SERINE/THREONINE-PROTEIN KINASE TOXIN HIPA"/>
    <property type="match status" value="1"/>
</dbReference>
<evidence type="ECO:0000256" key="3">
    <source>
        <dbReference type="ARBA" id="ARBA00022777"/>
    </source>
</evidence>
<evidence type="ECO:0000256" key="1">
    <source>
        <dbReference type="ARBA" id="ARBA00010164"/>
    </source>
</evidence>
<name>A0A4V2YAV4_9ACTN</name>
<dbReference type="Gene3D" id="1.10.1070.20">
    <property type="match status" value="1"/>
</dbReference>
<gene>
    <name evidence="6" type="ORF">E1292_17285</name>
</gene>
<accession>A0A4V2YAV4</accession>
<feature type="domain" description="HipA N-terminal subdomain 1" evidence="5">
    <location>
        <begin position="7"/>
        <end position="106"/>
    </location>
</feature>
<dbReference type="InterPro" id="IPR052028">
    <property type="entry name" value="HipA_Ser/Thr_kinase"/>
</dbReference>
<dbReference type="GO" id="GO:0004674">
    <property type="term" value="F:protein serine/threonine kinase activity"/>
    <property type="evidence" value="ECO:0007669"/>
    <property type="project" value="TreeGrafter"/>
</dbReference>
<evidence type="ECO:0000259" key="4">
    <source>
        <dbReference type="Pfam" id="PF07804"/>
    </source>
</evidence>
<organism evidence="6 7">
    <name type="scientific">Nonomuraea deserti</name>
    <dbReference type="NCBI Taxonomy" id="1848322"/>
    <lineage>
        <taxon>Bacteria</taxon>
        <taxon>Bacillati</taxon>
        <taxon>Actinomycetota</taxon>
        <taxon>Actinomycetes</taxon>
        <taxon>Streptosporangiales</taxon>
        <taxon>Streptosporangiaceae</taxon>
        <taxon>Nonomuraea</taxon>
    </lineage>
</organism>
<dbReference type="EMBL" id="SMKO01000040">
    <property type="protein sequence ID" value="TDD05226.1"/>
    <property type="molecule type" value="Genomic_DNA"/>
</dbReference>
<dbReference type="GO" id="GO:0005829">
    <property type="term" value="C:cytosol"/>
    <property type="evidence" value="ECO:0007669"/>
    <property type="project" value="TreeGrafter"/>
</dbReference>
<dbReference type="NCBIfam" id="TIGR03071">
    <property type="entry name" value="couple_hipA"/>
    <property type="match status" value="1"/>
</dbReference>